<dbReference type="GO" id="GO:0006154">
    <property type="term" value="P:adenosine catabolic process"/>
    <property type="evidence" value="ECO:0007669"/>
    <property type="project" value="TreeGrafter"/>
</dbReference>
<evidence type="ECO:0000256" key="3">
    <source>
        <dbReference type="ARBA" id="ARBA00012784"/>
    </source>
</evidence>
<dbReference type="Proteomes" id="UP000823915">
    <property type="component" value="Unassembled WGS sequence"/>
</dbReference>
<dbReference type="Pfam" id="PF00962">
    <property type="entry name" value="A_deaminase"/>
    <property type="match status" value="1"/>
</dbReference>
<comment type="similarity">
    <text evidence="2">Belongs to the metallo-dependent hydrolases superfamily. Adenosine and AMP deaminases family.</text>
</comment>
<keyword evidence="4" id="KW-0479">Metal-binding</keyword>
<dbReference type="GO" id="GO:0046872">
    <property type="term" value="F:metal ion binding"/>
    <property type="evidence" value="ECO:0007669"/>
    <property type="project" value="UniProtKB-KW"/>
</dbReference>
<dbReference type="NCBIfam" id="TIGR01430">
    <property type="entry name" value="aden_deam"/>
    <property type="match status" value="1"/>
</dbReference>
<dbReference type="InterPro" id="IPR006330">
    <property type="entry name" value="Ado/ade_deaminase"/>
</dbReference>
<dbReference type="GO" id="GO:0004000">
    <property type="term" value="F:adenosine deaminase activity"/>
    <property type="evidence" value="ECO:0007669"/>
    <property type="project" value="TreeGrafter"/>
</dbReference>
<evidence type="ECO:0000256" key="4">
    <source>
        <dbReference type="ARBA" id="ARBA00022723"/>
    </source>
</evidence>
<keyword evidence="5 8" id="KW-0378">Hydrolase</keyword>
<evidence type="ECO:0000313" key="9">
    <source>
        <dbReference type="Proteomes" id="UP000823915"/>
    </source>
</evidence>
<evidence type="ECO:0000259" key="7">
    <source>
        <dbReference type="Pfam" id="PF00962"/>
    </source>
</evidence>
<name>A0A9D1YB52_9FIRM</name>
<organism evidence="8 9">
    <name type="scientific">Candidatus Acutalibacter pullistercoris</name>
    <dbReference type="NCBI Taxonomy" id="2838418"/>
    <lineage>
        <taxon>Bacteria</taxon>
        <taxon>Bacillati</taxon>
        <taxon>Bacillota</taxon>
        <taxon>Clostridia</taxon>
        <taxon>Eubacteriales</taxon>
        <taxon>Acutalibacteraceae</taxon>
        <taxon>Acutalibacter</taxon>
    </lineage>
</organism>
<dbReference type="InterPro" id="IPR001365">
    <property type="entry name" value="A_deaminase_dom"/>
</dbReference>
<dbReference type="Gene3D" id="3.20.20.140">
    <property type="entry name" value="Metal-dependent hydrolases"/>
    <property type="match status" value="1"/>
</dbReference>
<dbReference type="PANTHER" id="PTHR11409">
    <property type="entry name" value="ADENOSINE DEAMINASE"/>
    <property type="match status" value="1"/>
</dbReference>
<accession>A0A9D1YB52</accession>
<dbReference type="GO" id="GO:0046103">
    <property type="term" value="P:inosine biosynthetic process"/>
    <property type="evidence" value="ECO:0007669"/>
    <property type="project" value="TreeGrafter"/>
</dbReference>
<sequence length="331" mass="35927">MIDLHLHLDGSLSAGLVSRLGREQGLDLPQGEALERLLQAPEDCRSLEEYLRCFRLPGELLQSGEALEAAARDLTQRLAAQGLLYGEIRFAPQLHTKRGLTQAQAVEAVRAGAAQGCEGSQLSVQLILCCMRGGEEADNRQTLETALRYLGQGVCAADLAGAEALYPVEAYRGLFSWAKAQGLPFTLHAGEAAGSESVWGAVKLGASRIGHGVRAGEDPALLEFLKEEGIPLELCPTSNLQTKAVPSLEAFPLKAYLRGGLCVTVNTDNMTVSHTELRREYSLLDLSFEEGEQLLRNSVEAAFLPPKEKEALWERLSSRKGQWLPAHRASN</sequence>
<dbReference type="InterPro" id="IPR032466">
    <property type="entry name" value="Metal_Hydrolase"/>
</dbReference>
<keyword evidence="6" id="KW-0862">Zinc</keyword>
<dbReference type="SUPFAM" id="SSF51556">
    <property type="entry name" value="Metallo-dependent hydrolases"/>
    <property type="match status" value="1"/>
</dbReference>
<reference evidence="8" key="2">
    <citation type="submission" date="2021-04" db="EMBL/GenBank/DDBJ databases">
        <authorList>
            <person name="Gilroy R."/>
        </authorList>
    </citation>
    <scope>NUCLEOTIDE SEQUENCE</scope>
    <source>
        <strain evidence="8">1282</strain>
    </source>
</reference>
<feature type="domain" description="Adenosine deaminase" evidence="7">
    <location>
        <begin position="3"/>
        <end position="316"/>
    </location>
</feature>
<dbReference type="GO" id="GO:0005829">
    <property type="term" value="C:cytosol"/>
    <property type="evidence" value="ECO:0007669"/>
    <property type="project" value="TreeGrafter"/>
</dbReference>
<dbReference type="AlphaFoldDB" id="A0A9D1YB52"/>
<evidence type="ECO:0000256" key="2">
    <source>
        <dbReference type="ARBA" id="ARBA00006676"/>
    </source>
</evidence>
<dbReference type="EC" id="3.5.4.4" evidence="3"/>
<evidence type="ECO:0000256" key="1">
    <source>
        <dbReference type="ARBA" id="ARBA00001947"/>
    </source>
</evidence>
<proteinExistence type="inferred from homology"/>
<comment type="caution">
    <text evidence="8">The sequence shown here is derived from an EMBL/GenBank/DDBJ whole genome shotgun (WGS) entry which is preliminary data.</text>
</comment>
<evidence type="ECO:0000256" key="6">
    <source>
        <dbReference type="ARBA" id="ARBA00022833"/>
    </source>
</evidence>
<comment type="cofactor">
    <cofactor evidence="1">
        <name>Zn(2+)</name>
        <dbReference type="ChEBI" id="CHEBI:29105"/>
    </cofactor>
</comment>
<protein>
    <recommendedName>
        <fullName evidence="3">adenosine deaminase</fullName>
        <ecNumber evidence="3">3.5.4.4</ecNumber>
    </recommendedName>
</protein>
<dbReference type="PANTHER" id="PTHR11409:SF43">
    <property type="entry name" value="ADENOSINE DEAMINASE"/>
    <property type="match status" value="1"/>
</dbReference>
<dbReference type="GO" id="GO:0043103">
    <property type="term" value="P:hypoxanthine salvage"/>
    <property type="evidence" value="ECO:0007669"/>
    <property type="project" value="TreeGrafter"/>
</dbReference>
<reference evidence="8" key="1">
    <citation type="journal article" date="2021" name="PeerJ">
        <title>Extensive microbial diversity within the chicken gut microbiome revealed by metagenomics and culture.</title>
        <authorList>
            <person name="Gilroy R."/>
            <person name="Ravi A."/>
            <person name="Getino M."/>
            <person name="Pursley I."/>
            <person name="Horton D.L."/>
            <person name="Alikhan N.F."/>
            <person name="Baker D."/>
            <person name="Gharbi K."/>
            <person name="Hall N."/>
            <person name="Watson M."/>
            <person name="Adriaenssens E.M."/>
            <person name="Foster-Nyarko E."/>
            <person name="Jarju S."/>
            <person name="Secka A."/>
            <person name="Antonio M."/>
            <person name="Oren A."/>
            <person name="Chaudhuri R.R."/>
            <person name="La Ragione R."/>
            <person name="Hildebrand F."/>
            <person name="Pallen M.J."/>
        </authorList>
    </citation>
    <scope>NUCLEOTIDE SEQUENCE</scope>
    <source>
        <strain evidence="8">1282</strain>
    </source>
</reference>
<gene>
    <name evidence="8" type="primary">add</name>
    <name evidence="8" type="ORF">H9838_00960</name>
</gene>
<evidence type="ECO:0000313" key="8">
    <source>
        <dbReference type="EMBL" id="HIY25727.1"/>
    </source>
</evidence>
<evidence type="ECO:0000256" key="5">
    <source>
        <dbReference type="ARBA" id="ARBA00022801"/>
    </source>
</evidence>
<dbReference type="EMBL" id="DXDU01000012">
    <property type="protein sequence ID" value="HIY25727.1"/>
    <property type="molecule type" value="Genomic_DNA"/>
</dbReference>